<dbReference type="Proteomes" id="UP001146351">
    <property type="component" value="Unassembled WGS sequence"/>
</dbReference>
<accession>A0A9W9LHF1</accession>
<evidence type="ECO:0000313" key="2">
    <source>
        <dbReference type="Proteomes" id="UP001146351"/>
    </source>
</evidence>
<dbReference type="EMBL" id="JAPQKO010000006">
    <property type="protein sequence ID" value="KAJ5155967.1"/>
    <property type="molecule type" value="Genomic_DNA"/>
</dbReference>
<reference evidence="1" key="2">
    <citation type="journal article" date="2023" name="IMA Fungus">
        <title>Comparative genomic study of the Penicillium genus elucidates a diverse pangenome and 15 lateral gene transfer events.</title>
        <authorList>
            <person name="Petersen C."/>
            <person name="Sorensen T."/>
            <person name="Nielsen M.R."/>
            <person name="Sondergaard T.E."/>
            <person name="Sorensen J.L."/>
            <person name="Fitzpatrick D.A."/>
            <person name="Frisvad J.C."/>
            <person name="Nielsen K.L."/>
        </authorList>
    </citation>
    <scope>NUCLEOTIDE SEQUENCE</scope>
    <source>
        <strain evidence="1">IBT 21917</strain>
    </source>
</reference>
<proteinExistence type="predicted"/>
<protein>
    <submittedName>
        <fullName evidence="1">Uncharacterized protein</fullName>
    </submittedName>
</protein>
<evidence type="ECO:0000313" key="1">
    <source>
        <dbReference type="EMBL" id="KAJ5155967.1"/>
    </source>
</evidence>
<dbReference type="AlphaFoldDB" id="A0A9W9LHF1"/>
<reference evidence="1" key="1">
    <citation type="submission" date="2022-11" db="EMBL/GenBank/DDBJ databases">
        <authorList>
            <person name="Petersen C."/>
        </authorList>
    </citation>
    <scope>NUCLEOTIDE SEQUENCE</scope>
    <source>
        <strain evidence="1">IBT 21917</strain>
    </source>
</reference>
<gene>
    <name evidence="1" type="ORF">N7492_008770</name>
</gene>
<sequence length="109" mass="12221">MRPQPGTSVMNRPRSEAWGKVDAKKLANAMARRPRVWTSVRPDLSPRVQQAPDSFDGRFPVLVALPSRGRRTGGEGHPDSVRQINLAIAWRIHSARLPTVAWYLDEIQG</sequence>
<name>A0A9W9LHF1_9EURO</name>
<comment type="caution">
    <text evidence="1">The sequence shown here is derived from an EMBL/GenBank/DDBJ whole genome shotgun (WGS) entry which is preliminary data.</text>
</comment>
<organism evidence="1 2">
    <name type="scientific">Penicillium capsulatum</name>
    <dbReference type="NCBI Taxonomy" id="69766"/>
    <lineage>
        <taxon>Eukaryota</taxon>
        <taxon>Fungi</taxon>
        <taxon>Dikarya</taxon>
        <taxon>Ascomycota</taxon>
        <taxon>Pezizomycotina</taxon>
        <taxon>Eurotiomycetes</taxon>
        <taxon>Eurotiomycetidae</taxon>
        <taxon>Eurotiales</taxon>
        <taxon>Aspergillaceae</taxon>
        <taxon>Penicillium</taxon>
    </lineage>
</organism>
<keyword evidence="2" id="KW-1185">Reference proteome</keyword>